<gene>
    <name evidence="6" type="ORF">E6C55_23420</name>
</gene>
<feature type="transmembrane region" description="Helical" evidence="4">
    <location>
        <begin position="234"/>
        <end position="254"/>
    </location>
</feature>
<dbReference type="PANTHER" id="PTHR23028:SF53">
    <property type="entry name" value="ACYL_TRANSF_3 DOMAIN-CONTAINING PROTEIN"/>
    <property type="match status" value="1"/>
</dbReference>
<feature type="transmembrane region" description="Helical" evidence="4">
    <location>
        <begin position="266"/>
        <end position="289"/>
    </location>
</feature>
<dbReference type="Proteomes" id="UP000310636">
    <property type="component" value="Unassembled WGS sequence"/>
</dbReference>
<keyword evidence="6" id="KW-0012">Acyltransferase</keyword>
<reference evidence="6 7" key="1">
    <citation type="submission" date="2019-04" db="EMBL/GenBank/DDBJ databases">
        <title>Cohnella sp. nov. isolated from preserved vegetables.</title>
        <authorList>
            <person name="Lin S.-Y."/>
            <person name="Hung M.-H."/>
            <person name="Young C.-C."/>
        </authorList>
    </citation>
    <scope>NUCLEOTIDE SEQUENCE [LARGE SCALE GENOMIC DNA]</scope>
    <source>
        <strain evidence="6 7">CC-MHH1044</strain>
    </source>
</reference>
<accession>A0A4S4BJQ0</accession>
<dbReference type="GO" id="GO:0016747">
    <property type="term" value="F:acyltransferase activity, transferring groups other than amino-acyl groups"/>
    <property type="evidence" value="ECO:0007669"/>
    <property type="project" value="InterPro"/>
</dbReference>
<dbReference type="InterPro" id="IPR050879">
    <property type="entry name" value="Acyltransferase_3"/>
</dbReference>
<dbReference type="AlphaFoldDB" id="A0A4S4BJQ0"/>
<dbReference type="GO" id="GO:0000271">
    <property type="term" value="P:polysaccharide biosynthetic process"/>
    <property type="evidence" value="ECO:0007669"/>
    <property type="project" value="TreeGrafter"/>
</dbReference>
<protein>
    <submittedName>
        <fullName evidence="6">Acyltransferase</fullName>
    </submittedName>
</protein>
<keyword evidence="6" id="KW-0808">Transferase</keyword>
<sequence>MPTPLNTLRPGSPASRHFDLLRGLAAVYVMIFHLRPQLFVTSESAGDAAAIKALYLFTSLGYLLVAAFFVISGYLITSSILRSIQTNGWSWFHYLSSRLIRLWIVLLPALLLTYVWDSLSMAFFRTDGFFAGSLDWGTFWGNLFFLQQIQADNFGRNIPLWSLSYEFWYYMLFPCLIQIVFANTRWKKAIYLVLTAAIGYFVGMTILAYFAIWLLGSLLAVVPLVKVRSRRIRLLLLAGSVLILAAALLIGKLSDPYHQLGRLESFPLYFGVGLAFAVLLYFILIFYNVHERVTPLRRDKGFSRWLARISYSLYLTHWPVLLFCTYGFGYQTWQPDLLHLGYGAALAGGLILYAWLVASVTEAYLPSIKAKLFKLRPRPGGKPQGTKPEQGRHDAAPKGGV</sequence>
<feature type="transmembrane region" description="Helical" evidence="4">
    <location>
        <begin position="98"/>
        <end position="116"/>
    </location>
</feature>
<feature type="region of interest" description="Disordered" evidence="3">
    <location>
        <begin position="376"/>
        <end position="401"/>
    </location>
</feature>
<name>A0A4S4BJQ0_9BACL</name>
<keyword evidence="4" id="KW-1133">Transmembrane helix</keyword>
<feature type="transmembrane region" description="Helical" evidence="4">
    <location>
        <begin position="128"/>
        <end position="146"/>
    </location>
</feature>
<feature type="transmembrane region" description="Helical" evidence="4">
    <location>
        <begin position="167"/>
        <end position="183"/>
    </location>
</feature>
<keyword evidence="4" id="KW-0812">Transmembrane</keyword>
<evidence type="ECO:0000256" key="2">
    <source>
        <dbReference type="ARBA" id="ARBA00007400"/>
    </source>
</evidence>
<feature type="transmembrane region" description="Helical" evidence="4">
    <location>
        <begin position="53"/>
        <end position="77"/>
    </location>
</feature>
<evidence type="ECO:0000313" key="7">
    <source>
        <dbReference type="Proteomes" id="UP000310636"/>
    </source>
</evidence>
<dbReference type="OrthoDB" id="9796461at2"/>
<comment type="caution">
    <text evidence="6">The sequence shown here is derived from an EMBL/GenBank/DDBJ whole genome shotgun (WGS) entry which is preliminary data.</text>
</comment>
<dbReference type="RefSeq" id="WP_136372254.1">
    <property type="nucleotide sequence ID" value="NZ_SSOB01000036.1"/>
</dbReference>
<keyword evidence="7" id="KW-1185">Reference proteome</keyword>
<evidence type="ECO:0000313" key="6">
    <source>
        <dbReference type="EMBL" id="THF74902.1"/>
    </source>
</evidence>
<dbReference type="Pfam" id="PF01757">
    <property type="entry name" value="Acyl_transf_3"/>
    <property type="match status" value="1"/>
</dbReference>
<feature type="transmembrane region" description="Helical" evidence="4">
    <location>
        <begin position="20"/>
        <end position="41"/>
    </location>
</feature>
<dbReference type="EMBL" id="SSOB01000036">
    <property type="protein sequence ID" value="THF74902.1"/>
    <property type="molecule type" value="Genomic_DNA"/>
</dbReference>
<dbReference type="GO" id="GO:0016020">
    <property type="term" value="C:membrane"/>
    <property type="evidence" value="ECO:0007669"/>
    <property type="project" value="TreeGrafter"/>
</dbReference>
<evidence type="ECO:0000259" key="5">
    <source>
        <dbReference type="Pfam" id="PF01757"/>
    </source>
</evidence>
<feature type="transmembrane region" description="Helical" evidence="4">
    <location>
        <begin position="189"/>
        <end position="222"/>
    </location>
</feature>
<comment type="similarity">
    <text evidence="2">Belongs to the acyltransferase 3 family.</text>
</comment>
<keyword evidence="4" id="KW-0472">Membrane</keyword>
<evidence type="ECO:0000256" key="3">
    <source>
        <dbReference type="SAM" id="MobiDB-lite"/>
    </source>
</evidence>
<comment type="subcellular location">
    <subcellularLocation>
        <location evidence="1">Membrane</location>
    </subcellularLocation>
</comment>
<feature type="transmembrane region" description="Helical" evidence="4">
    <location>
        <begin position="309"/>
        <end position="328"/>
    </location>
</feature>
<dbReference type="PANTHER" id="PTHR23028">
    <property type="entry name" value="ACETYLTRANSFERASE"/>
    <property type="match status" value="1"/>
</dbReference>
<feature type="transmembrane region" description="Helical" evidence="4">
    <location>
        <begin position="340"/>
        <end position="365"/>
    </location>
</feature>
<evidence type="ECO:0000256" key="4">
    <source>
        <dbReference type="SAM" id="Phobius"/>
    </source>
</evidence>
<feature type="domain" description="Acyltransferase 3" evidence="5">
    <location>
        <begin position="18"/>
        <end position="352"/>
    </location>
</feature>
<proteinExistence type="inferred from homology"/>
<organism evidence="6 7">
    <name type="scientific">Cohnella fermenti</name>
    <dbReference type="NCBI Taxonomy" id="2565925"/>
    <lineage>
        <taxon>Bacteria</taxon>
        <taxon>Bacillati</taxon>
        <taxon>Bacillota</taxon>
        <taxon>Bacilli</taxon>
        <taxon>Bacillales</taxon>
        <taxon>Paenibacillaceae</taxon>
        <taxon>Cohnella</taxon>
    </lineage>
</organism>
<dbReference type="InterPro" id="IPR002656">
    <property type="entry name" value="Acyl_transf_3_dom"/>
</dbReference>
<feature type="compositionally biased region" description="Basic and acidic residues" evidence="3">
    <location>
        <begin position="389"/>
        <end position="401"/>
    </location>
</feature>
<evidence type="ECO:0000256" key="1">
    <source>
        <dbReference type="ARBA" id="ARBA00004370"/>
    </source>
</evidence>